<feature type="active site" description="Proton donor/acceptor" evidence="12">
    <location>
        <position position="137"/>
    </location>
</feature>
<dbReference type="InterPro" id="IPR005263">
    <property type="entry name" value="DapA"/>
</dbReference>
<dbReference type="SMART" id="SM01130">
    <property type="entry name" value="DHDPS"/>
    <property type="match status" value="1"/>
</dbReference>
<keyword evidence="15" id="KW-1185">Reference proteome</keyword>
<dbReference type="SUPFAM" id="SSF51569">
    <property type="entry name" value="Aldolase"/>
    <property type="match status" value="1"/>
</dbReference>
<feature type="site" description="Part of a proton relay during catalysis" evidence="12">
    <location>
        <position position="111"/>
    </location>
</feature>
<comment type="subcellular location">
    <subcellularLocation>
        <location evidence="12">Cytoplasm</location>
    </subcellularLocation>
</comment>
<evidence type="ECO:0000256" key="1">
    <source>
        <dbReference type="ARBA" id="ARBA00003294"/>
    </source>
</evidence>
<name>A0ABT7XGA3_9ACTN</name>
<comment type="catalytic activity">
    <reaction evidence="11 12">
        <text>L-aspartate 4-semialdehyde + pyruvate = (2S,4S)-4-hydroxy-2,3,4,5-tetrahydrodipicolinate + H2O + H(+)</text>
        <dbReference type="Rhea" id="RHEA:34171"/>
        <dbReference type="ChEBI" id="CHEBI:15361"/>
        <dbReference type="ChEBI" id="CHEBI:15377"/>
        <dbReference type="ChEBI" id="CHEBI:15378"/>
        <dbReference type="ChEBI" id="CHEBI:67139"/>
        <dbReference type="ChEBI" id="CHEBI:537519"/>
        <dbReference type="EC" id="4.3.3.7"/>
    </reaction>
</comment>
<evidence type="ECO:0000256" key="11">
    <source>
        <dbReference type="ARBA" id="ARBA00047836"/>
    </source>
</evidence>
<reference evidence="14" key="2">
    <citation type="submission" date="2024-05" db="EMBL/GenBank/DDBJ databases">
        <title>Identification and characterization of horizontal gene transfer across gut microbiota members of farm animals based on homology search.</title>
        <authorList>
            <person name="Schwarzerova J."/>
            <person name="Nykrynova M."/>
            <person name="Jureckova K."/>
            <person name="Cejkova D."/>
            <person name="Rychlik I."/>
        </authorList>
    </citation>
    <scope>NUCLEOTIDE SEQUENCE</scope>
    <source>
        <strain evidence="14">176_SSukc20</strain>
    </source>
</reference>
<accession>A0ABT7XGA3</accession>
<dbReference type="RefSeq" id="WP_289836143.1">
    <property type="nucleotide sequence ID" value="NZ_JAUEIQ010000008.1"/>
</dbReference>
<comment type="caution">
    <text evidence="12">Was originally thought to be a dihydrodipicolinate synthase (DHDPS), catalyzing the condensation of (S)-aspartate-beta-semialdehyde [(S)-ASA] and pyruvate to dihydrodipicolinate (DHDP). However, it was shown in E.coli that the product of the enzymatic reaction is not dihydrodipicolinate but in fact (4S)-4-hydroxy-2,3,4,5-tetrahydro-(2S)-dipicolinic acid (HTPA), and that the consecutive dehydration reaction leading to DHDP is not spontaneous but catalyzed by DapB.</text>
</comment>
<dbReference type="PIRSF" id="PIRSF001365">
    <property type="entry name" value="DHDPS"/>
    <property type="match status" value="1"/>
</dbReference>
<dbReference type="Pfam" id="PF00701">
    <property type="entry name" value="DHDPS"/>
    <property type="match status" value="1"/>
</dbReference>
<dbReference type="EMBL" id="JAUEIQ010000008">
    <property type="protein sequence ID" value="MDN0064446.1"/>
    <property type="molecule type" value="Genomic_DNA"/>
</dbReference>
<evidence type="ECO:0000256" key="12">
    <source>
        <dbReference type="HAMAP-Rule" id="MF_00418"/>
    </source>
</evidence>
<keyword evidence="6 12" id="KW-0028">Amino-acid biosynthesis</keyword>
<dbReference type="PRINTS" id="PR00146">
    <property type="entry name" value="DHPICSNTHASE"/>
</dbReference>
<sequence>MDIRNLQGSIVALITPFNADGSVDYDSLEKLIEFHIDAGTDALLPLGTTGESSTMTHEEDNDVVRFVVEHAAGRIPVIAGSGSNCTQTMLEKSLMYQQLGADGLLLITPYYNKSNEEGIYQHFKTVADAVDIPCIMYNVPGRTGCSISVRNVERLAEHPNIMGIKEASGSIAYASDIAHCLSPDFKMYSGNDDMIVPLMSLGASGVISVWANVQPTLVHDMVRAFLTGDTARARSIQVEGLPLVHALFCEVNPIPVKEACAQLGMCEANYRLPLVPMADANRARLVEAMKGAGLLA</sequence>
<keyword evidence="8 12" id="KW-0457">Lysine biosynthesis</keyword>
<feature type="site" description="Part of a proton relay during catalysis" evidence="12">
    <location>
        <position position="48"/>
    </location>
</feature>
<dbReference type="PANTHER" id="PTHR12128:SF66">
    <property type="entry name" value="4-HYDROXY-2-OXOGLUTARATE ALDOLASE, MITOCHONDRIAL"/>
    <property type="match status" value="1"/>
</dbReference>
<dbReference type="NCBIfam" id="TIGR00674">
    <property type="entry name" value="dapA"/>
    <property type="match status" value="1"/>
</dbReference>
<comment type="similarity">
    <text evidence="3 12 13">Belongs to the DapA family.</text>
</comment>
<dbReference type="GO" id="GO:0008840">
    <property type="term" value="F:4-hydroxy-tetrahydrodipicolinate synthase activity"/>
    <property type="evidence" value="ECO:0007669"/>
    <property type="project" value="UniProtKB-EC"/>
</dbReference>
<keyword evidence="10 12" id="KW-0704">Schiff base</keyword>
<dbReference type="EC" id="4.3.3.7" evidence="4 12"/>
<evidence type="ECO:0000256" key="10">
    <source>
        <dbReference type="ARBA" id="ARBA00023270"/>
    </source>
</evidence>
<dbReference type="InterPro" id="IPR002220">
    <property type="entry name" value="DapA-like"/>
</dbReference>
<evidence type="ECO:0000256" key="2">
    <source>
        <dbReference type="ARBA" id="ARBA00005120"/>
    </source>
</evidence>
<dbReference type="Gene3D" id="3.20.20.70">
    <property type="entry name" value="Aldolase class I"/>
    <property type="match status" value="1"/>
</dbReference>
<evidence type="ECO:0000313" key="15">
    <source>
        <dbReference type="Proteomes" id="UP001168435"/>
    </source>
</evidence>
<comment type="function">
    <text evidence="1 12">Catalyzes the condensation of (S)-aspartate-beta-semialdehyde [(S)-ASA] and pyruvate to 4-hydroxy-tetrahydrodipicolinate (HTPA).</text>
</comment>
<evidence type="ECO:0000256" key="13">
    <source>
        <dbReference type="PIRNR" id="PIRNR001365"/>
    </source>
</evidence>
<keyword evidence="9 12" id="KW-0456">Lyase</keyword>
<feature type="binding site" evidence="12">
    <location>
        <position position="49"/>
    </location>
    <ligand>
        <name>pyruvate</name>
        <dbReference type="ChEBI" id="CHEBI:15361"/>
    </ligand>
</feature>
<evidence type="ECO:0000256" key="4">
    <source>
        <dbReference type="ARBA" id="ARBA00012086"/>
    </source>
</evidence>
<dbReference type="InterPro" id="IPR013785">
    <property type="entry name" value="Aldolase_TIM"/>
</dbReference>
<keyword evidence="5 12" id="KW-0963">Cytoplasm</keyword>
<reference evidence="14" key="1">
    <citation type="submission" date="2023-06" db="EMBL/GenBank/DDBJ databases">
        <authorList>
            <person name="Zeman M."/>
            <person name="Kubasova T."/>
            <person name="Jahodarova E."/>
            <person name="Nykrynova M."/>
            <person name="Rychlik I."/>
        </authorList>
    </citation>
    <scope>NUCLEOTIDE SEQUENCE</scope>
    <source>
        <strain evidence="14">176_SSukc20</strain>
    </source>
</reference>
<proteinExistence type="inferred from homology"/>
<feature type="active site" description="Schiff-base intermediate with substrate" evidence="12">
    <location>
        <position position="165"/>
    </location>
</feature>
<comment type="pathway">
    <text evidence="2 12">Amino-acid biosynthesis; L-lysine biosynthesis via DAP pathway; (S)-tetrahydrodipicolinate from L-aspartate: step 3/4.</text>
</comment>
<gene>
    <name evidence="12 14" type="primary">dapA</name>
    <name evidence="14" type="ORF">QVN30_09020</name>
</gene>
<dbReference type="HAMAP" id="MF_00418">
    <property type="entry name" value="DapA"/>
    <property type="match status" value="1"/>
</dbReference>
<comment type="caution">
    <text evidence="14">The sequence shown here is derived from an EMBL/GenBank/DDBJ whole genome shotgun (WGS) entry which is preliminary data.</text>
</comment>
<evidence type="ECO:0000256" key="5">
    <source>
        <dbReference type="ARBA" id="ARBA00022490"/>
    </source>
</evidence>
<comment type="subunit">
    <text evidence="12">Homotetramer; dimer of dimers.</text>
</comment>
<feature type="binding site" evidence="12">
    <location>
        <position position="207"/>
    </location>
    <ligand>
        <name>pyruvate</name>
        <dbReference type="ChEBI" id="CHEBI:15361"/>
    </ligand>
</feature>
<dbReference type="CDD" id="cd00950">
    <property type="entry name" value="DHDPS"/>
    <property type="match status" value="1"/>
</dbReference>
<keyword evidence="7 12" id="KW-0220">Diaminopimelate biosynthesis</keyword>
<dbReference type="PROSITE" id="PS00665">
    <property type="entry name" value="DHDPS_1"/>
    <property type="match status" value="1"/>
</dbReference>
<dbReference type="InterPro" id="IPR020624">
    <property type="entry name" value="Schiff_base-form_aldolases_CS"/>
</dbReference>
<evidence type="ECO:0000256" key="7">
    <source>
        <dbReference type="ARBA" id="ARBA00022915"/>
    </source>
</evidence>
<dbReference type="PANTHER" id="PTHR12128">
    <property type="entry name" value="DIHYDRODIPICOLINATE SYNTHASE"/>
    <property type="match status" value="1"/>
</dbReference>
<dbReference type="Proteomes" id="UP001168435">
    <property type="component" value="Unassembled WGS sequence"/>
</dbReference>
<dbReference type="InterPro" id="IPR020625">
    <property type="entry name" value="Schiff_base-form_aldolases_AS"/>
</dbReference>
<evidence type="ECO:0000256" key="9">
    <source>
        <dbReference type="ARBA" id="ARBA00023239"/>
    </source>
</evidence>
<evidence type="ECO:0000256" key="8">
    <source>
        <dbReference type="ARBA" id="ARBA00023154"/>
    </source>
</evidence>
<organism evidence="14 15">
    <name type="scientific">Collinsella ihumii</name>
    <dbReference type="NCBI Taxonomy" id="1720204"/>
    <lineage>
        <taxon>Bacteria</taxon>
        <taxon>Bacillati</taxon>
        <taxon>Actinomycetota</taxon>
        <taxon>Coriobacteriia</taxon>
        <taxon>Coriobacteriales</taxon>
        <taxon>Coriobacteriaceae</taxon>
        <taxon>Collinsella</taxon>
    </lineage>
</organism>
<evidence type="ECO:0000256" key="6">
    <source>
        <dbReference type="ARBA" id="ARBA00022605"/>
    </source>
</evidence>
<evidence type="ECO:0000256" key="3">
    <source>
        <dbReference type="ARBA" id="ARBA00007592"/>
    </source>
</evidence>
<protein>
    <recommendedName>
        <fullName evidence="4 12">4-hydroxy-tetrahydrodipicolinate synthase</fullName>
        <shortName evidence="12">HTPA synthase</shortName>
        <ecNumber evidence="4 12">4.3.3.7</ecNumber>
    </recommendedName>
</protein>
<dbReference type="PROSITE" id="PS00666">
    <property type="entry name" value="DHDPS_2"/>
    <property type="match status" value="1"/>
</dbReference>
<evidence type="ECO:0000313" key="14">
    <source>
        <dbReference type="EMBL" id="MDN0064446.1"/>
    </source>
</evidence>